<reference evidence="4" key="1">
    <citation type="submission" date="2022-11" db="UniProtKB">
        <authorList>
            <consortium name="WormBaseParasite"/>
        </authorList>
    </citation>
    <scope>IDENTIFICATION</scope>
</reference>
<evidence type="ECO:0000313" key="4">
    <source>
        <dbReference type="WBParaSite" id="PSU_v2.g16840.t1"/>
    </source>
</evidence>
<dbReference type="AlphaFoldDB" id="A0A914YDL2"/>
<dbReference type="PANTHER" id="PTHR46706:SF12">
    <property type="entry name" value="PROTEIN QUA-1-RELATED"/>
    <property type="match status" value="1"/>
</dbReference>
<proteinExistence type="predicted"/>
<protein>
    <submittedName>
        <fullName evidence="4">Secreted protein</fullName>
    </submittedName>
</protein>
<keyword evidence="1" id="KW-0217">Developmental protein</keyword>
<name>A0A914YDL2_9BILA</name>
<dbReference type="PANTHER" id="PTHR46706">
    <property type="entry name" value="PROTEIN QUA-1-RELATED"/>
    <property type="match status" value="1"/>
</dbReference>
<sequence>MRILSLITFCSLASFALASYCGQSAIPFSFEALSNGQPILGCARPSCFGWNADGKRSADSAQFYRIGKQSDGFLRTTDSQGPIVKNATYFRPQFSVSFKFRTRKI</sequence>
<dbReference type="InterPro" id="IPR052140">
    <property type="entry name" value="Dev_Signal_Hedgehog-like"/>
</dbReference>
<dbReference type="Proteomes" id="UP000887577">
    <property type="component" value="Unplaced"/>
</dbReference>
<evidence type="ECO:0000256" key="1">
    <source>
        <dbReference type="ARBA" id="ARBA00022473"/>
    </source>
</evidence>
<feature type="signal peptide" evidence="2">
    <location>
        <begin position="1"/>
        <end position="18"/>
    </location>
</feature>
<keyword evidence="2" id="KW-0732">Signal</keyword>
<evidence type="ECO:0000256" key="2">
    <source>
        <dbReference type="SAM" id="SignalP"/>
    </source>
</evidence>
<accession>A0A914YDL2</accession>
<organism evidence="3 4">
    <name type="scientific">Panagrolaimus superbus</name>
    <dbReference type="NCBI Taxonomy" id="310955"/>
    <lineage>
        <taxon>Eukaryota</taxon>
        <taxon>Metazoa</taxon>
        <taxon>Ecdysozoa</taxon>
        <taxon>Nematoda</taxon>
        <taxon>Chromadorea</taxon>
        <taxon>Rhabditida</taxon>
        <taxon>Tylenchina</taxon>
        <taxon>Panagrolaimomorpha</taxon>
        <taxon>Panagrolaimoidea</taxon>
        <taxon>Panagrolaimidae</taxon>
        <taxon>Panagrolaimus</taxon>
    </lineage>
</organism>
<dbReference type="WBParaSite" id="PSU_v2.g16840.t1">
    <property type="protein sequence ID" value="PSU_v2.g16840.t1"/>
    <property type="gene ID" value="PSU_v2.g16840"/>
</dbReference>
<evidence type="ECO:0000313" key="3">
    <source>
        <dbReference type="Proteomes" id="UP000887577"/>
    </source>
</evidence>
<keyword evidence="3" id="KW-1185">Reference proteome</keyword>
<feature type="chain" id="PRO_5037111976" evidence="2">
    <location>
        <begin position="19"/>
        <end position="105"/>
    </location>
</feature>